<comment type="catalytic activity">
    <reaction evidence="8">
        <text>ATP + H2O = ADP + phosphate + H(+)</text>
        <dbReference type="Rhea" id="RHEA:13065"/>
        <dbReference type="ChEBI" id="CHEBI:15377"/>
        <dbReference type="ChEBI" id="CHEBI:15378"/>
        <dbReference type="ChEBI" id="CHEBI:30616"/>
        <dbReference type="ChEBI" id="CHEBI:43474"/>
        <dbReference type="ChEBI" id="CHEBI:456216"/>
        <dbReference type="EC" id="5.6.2.4"/>
    </reaction>
</comment>
<evidence type="ECO:0000313" key="13">
    <source>
        <dbReference type="Proteomes" id="UP001337681"/>
    </source>
</evidence>
<proteinExistence type="predicted"/>
<dbReference type="Gene3D" id="1.10.3170.10">
    <property type="entry name" value="Recbcd, chain B, domain 2"/>
    <property type="match status" value="1"/>
</dbReference>
<evidence type="ECO:0000256" key="3">
    <source>
        <dbReference type="ARBA" id="ARBA00022806"/>
    </source>
</evidence>
<reference evidence="12 13" key="1">
    <citation type="submission" date="2024-01" db="EMBL/GenBank/DDBJ databases">
        <title>Pedobacter sp. nov., isolated from oil-contaminated soil.</title>
        <authorList>
            <person name="Le N.T.T."/>
        </authorList>
    </citation>
    <scope>NUCLEOTIDE SEQUENCE [LARGE SCALE GENOMIC DNA]</scope>
    <source>
        <strain evidence="12 13">VNH31</strain>
    </source>
</reference>
<protein>
    <recommendedName>
        <fullName evidence="7">DNA 3'-5' helicase</fullName>
        <ecNumber evidence="7">5.6.2.4</ecNumber>
    </recommendedName>
</protein>
<dbReference type="InterPro" id="IPR000212">
    <property type="entry name" value="DNA_helicase_UvrD/REP"/>
</dbReference>
<comment type="caution">
    <text evidence="12">The sequence shown here is derived from an EMBL/GenBank/DDBJ whole genome shotgun (WGS) entry which is preliminary data.</text>
</comment>
<dbReference type="PROSITE" id="PS51217">
    <property type="entry name" value="UVRD_HELICASE_CTER"/>
    <property type="match status" value="1"/>
</dbReference>
<name>A0ABU7GZV6_9SPHI</name>
<evidence type="ECO:0000259" key="10">
    <source>
        <dbReference type="PROSITE" id="PS51198"/>
    </source>
</evidence>
<dbReference type="PANTHER" id="PTHR11070:SF67">
    <property type="entry name" value="DNA 3'-5' HELICASE"/>
    <property type="match status" value="1"/>
</dbReference>
<comment type="catalytic activity">
    <reaction evidence="6">
        <text>Couples ATP hydrolysis with the unwinding of duplex DNA by translocating in the 3'-5' direction.</text>
        <dbReference type="EC" id="5.6.2.4"/>
    </reaction>
</comment>
<evidence type="ECO:0000256" key="5">
    <source>
        <dbReference type="ARBA" id="ARBA00023235"/>
    </source>
</evidence>
<dbReference type="PANTHER" id="PTHR11070">
    <property type="entry name" value="UVRD / RECB / PCRA DNA HELICASE FAMILY MEMBER"/>
    <property type="match status" value="1"/>
</dbReference>
<evidence type="ECO:0000256" key="9">
    <source>
        <dbReference type="PROSITE-ProRule" id="PRU00560"/>
    </source>
</evidence>
<dbReference type="Pfam" id="PF13361">
    <property type="entry name" value="UvrD_C"/>
    <property type="match status" value="1"/>
</dbReference>
<sequence length="1088" mass="124238">MPKPLKILQASAGSGKTFSLAAHYLTLLFSGENKYREILAVTFTNKATEEMKTRILEVLKGFAMGDASKEIEDYRLIVLAAHPQLNAELLKAKADKVYRKILHDYSRFSVSTIDGFVQKVIRGFAFELGLNADYSLEMNYDKVKDELVQKLDDSLNHNQQLLQWIIDLALERIGENKSWNYRKELINLIGEVFKDSYEIFEYSLNKVGQENIDELFKNYINITKEEINNFEKELELRTNAAVEIFERHNLDKTHFVKQSQNWLFKLSVLSKVKEDKYQERIEKIFDLIDNIEAWFKPQKEDFSLFEELNSALKGIKQFREENLSKYSLAIAFNKNLYFLRLMQEVAVLLSDYRSENDNLLISDAQKLITGITDDAADNPSFIWEKVGNKYRNFLFDEFQDTSVNQWKSFKSILSNAIATPSQQHIDNLIVGDTKQSIYRWRNGDWNILHQQAKTEIGPVNVIDDNLEENYRSTENIITFNNFLYQSLPPLLQDILNTHITSKSDELKLWWEANNYNNIVTSVYENAKQNYSPFTKPGGTIKIKRFGKEDVEGEIEKFTETNYREIALKDVISEIKILKEEKNYLAKDIAILVRSNFEAALCVNGLMEHNIPVLSGEALMISGNNAISLIINTLKVLVGIDTQTTLYKANCIALYHRLHGRELSPTAYLSLNGKSLSSLSALLPNSLCEHWQDWIQLPLAELVENIIKAYEISSLKQHIPYLLAFRDLVSQATKMGEKGMVSFLTWWDEEGVNKSLPSPDEADAVQIITIHKSKGLAFRAVLVPFCNWELKTKANSIFWVSAADTVYEALGGIPLKFAEELSDSTVAKAFYKELLDSALDSLNMLYVATTRSKDYLYMSVMKKSDTSQISTVGDALAHVISSVDAGDANFNDTNQYEIIEDVIENTSIKSSGGLQLESYPTTNRLSALYLPSQEKNLQHVLNIEQSGRIGSIKHEVLANAHTEQEVSDCLNEMLLNGVIALDELEGLKAEVMEVLNHPDLKKLLAQSTKDIIEKNIIDETGKLHRPDRIVIHEKGVTILDYKFTLEQTDQHIEQILTYKNLLQQMGFEQVNGYLFYAATQELKEVTSNF</sequence>
<evidence type="ECO:0000259" key="11">
    <source>
        <dbReference type="PROSITE" id="PS51217"/>
    </source>
</evidence>
<evidence type="ECO:0000256" key="7">
    <source>
        <dbReference type="ARBA" id="ARBA00034808"/>
    </source>
</evidence>
<keyword evidence="4 9" id="KW-0067">ATP-binding</keyword>
<dbReference type="PROSITE" id="PS51198">
    <property type="entry name" value="UVRD_HELICASE_ATP_BIND"/>
    <property type="match status" value="1"/>
</dbReference>
<dbReference type="EMBL" id="JAZDQU010000001">
    <property type="protein sequence ID" value="MEE1884562.1"/>
    <property type="molecule type" value="Genomic_DNA"/>
</dbReference>
<evidence type="ECO:0000256" key="8">
    <source>
        <dbReference type="ARBA" id="ARBA00048988"/>
    </source>
</evidence>
<evidence type="ECO:0000256" key="2">
    <source>
        <dbReference type="ARBA" id="ARBA00022801"/>
    </source>
</evidence>
<dbReference type="Pfam" id="PF00580">
    <property type="entry name" value="UvrD-helicase"/>
    <property type="match status" value="1"/>
</dbReference>
<accession>A0ABU7GZV6</accession>
<dbReference type="SUPFAM" id="SSF52540">
    <property type="entry name" value="P-loop containing nucleoside triphosphate hydrolases"/>
    <property type="match status" value="1"/>
</dbReference>
<keyword evidence="5" id="KW-0413">Isomerase</keyword>
<feature type="domain" description="UvrD-like helicase ATP-binding" evidence="10">
    <location>
        <begin position="1"/>
        <end position="473"/>
    </location>
</feature>
<dbReference type="EC" id="5.6.2.4" evidence="7"/>
<dbReference type="InterPro" id="IPR014017">
    <property type="entry name" value="DNA_helicase_UvrD-like_C"/>
</dbReference>
<dbReference type="Proteomes" id="UP001337681">
    <property type="component" value="Unassembled WGS sequence"/>
</dbReference>
<keyword evidence="1 9" id="KW-0547">Nucleotide-binding</keyword>
<dbReference type="RefSeq" id="WP_330145476.1">
    <property type="nucleotide sequence ID" value="NZ_JAZDQU010000001.1"/>
</dbReference>
<organism evidence="12 13">
    <name type="scientific">Pedobacter flavus</name>
    <dbReference type="NCBI Taxonomy" id="3113906"/>
    <lineage>
        <taxon>Bacteria</taxon>
        <taxon>Pseudomonadati</taxon>
        <taxon>Bacteroidota</taxon>
        <taxon>Sphingobacteriia</taxon>
        <taxon>Sphingobacteriales</taxon>
        <taxon>Sphingobacteriaceae</taxon>
        <taxon>Pedobacter</taxon>
    </lineage>
</organism>
<evidence type="ECO:0000256" key="4">
    <source>
        <dbReference type="ARBA" id="ARBA00022840"/>
    </source>
</evidence>
<dbReference type="Gene3D" id="3.40.50.300">
    <property type="entry name" value="P-loop containing nucleotide triphosphate hydrolases"/>
    <property type="match status" value="3"/>
</dbReference>
<keyword evidence="13" id="KW-1185">Reference proteome</keyword>
<evidence type="ECO:0000256" key="6">
    <source>
        <dbReference type="ARBA" id="ARBA00034617"/>
    </source>
</evidence>
<dbReference type="InterPro" id="IPR027417">
    <property type="entry name" value="P-loop_NTPase"/>
</dbReference>
<feature type="binding site" evidence="9">
    <location>
        <begin position="10"/>
        <end position="17"/>
    </location>
    <ligand>
        <name>ATP</name>
        <dbReference type="ChEBI" id="CHEBI:30616"/>
    </ligand>
</feature>
<dbReference type="InterPro" id="IPR014016">
    <property type="entry name" value="UvrD-like_ATP-bd"/>
</dbReference>
<evidence type="ECO:0000313" key="12">
    <source>
        <dbReference type="EMBL" id="MEE1884562.1"/>
    </source>
</evidence>
<keyword evidence="3 9" id="KW-0347">Helicase</keyword>
<keyword evidence="2 9" id="KW-0378">Hydrolase</keyword>
<evidence type="ECO:0000256" key="1">
    <source>
        <dbReference type="ARBA" id="ARBA00022741"/>
    </source>
</evidence>
<gene>
    <name evidence="12" type="ORF">VRU49_03915</name>
</gene>
<feature type="domain" description="UvrD-like helicase C-terminal" evidence="11">
    <location>
        <begin position="516"/>
        <end position="774"/>
    </location>
</feature>